<dbReference type="PANTHER" id="PTHR45749:SF21">
    <property type="entry name" value="DUF4371 DOMAIN-CONTAINING PROTEIN"/>
    <property type="match status" value="1"/>
</dbReference>
<evidence type="ECO:0000313" key="1">
    <source>
        <dbReference type="EMBL" id="KAF0689028.1"/>
    </source>
</evidence>
<dbReference type="PANTHER" id="PTHR45749">
    <property type="match status" value="1"/>
</dbReference>
<reference evidence="1 2" key="1">
    <citation type="submission" date="2019-08" db="EMBL/GenBank/DDBJ databases">
        <title>Whole genome of Aphis craccivora.</title>
        <authorList>
            <person name="Voronova N.V."/>
            <person name="Shulinski R.S."/>
            <person name="Bandarenka Y.V."/>
            <person name="Zhorov D.G."/>
            <person name="Warner D."/>
        </authorList>
    </citation>
    <scope>NUCLEOTIDE SEQUENCE [LARGE SCALE GENOMIC DNA]</scope>
    <source>
        <strain evidence="1">180601</strain>
        <tissue evidence="1">Whole Body</tissue>
    </source>
</reference>
<dbReference type="OrthoDB" id="6621569at2759"/>
<dbReference type="AlphaFoldDB" id="A0A6G0VJU0"/>
<evidence type="ECO:0000313" key="2">
    <source>
        <dbReference type="Proteomes" id="UP000478052"/>
    </source>
</evidence>
<organism evidence="1 2">
    <name type="scientific">Aphis craccivora</name>
    <name type="common">Cowpea aphid</name>
    <dbReference type="NCBI Taxonomy" id="307492"/>
    <lineage>
        <taxon>Eukaryota</taxon>
        <taxon>Metazoa</taxon>
        <taxon>Ecdysozoa</taxon>
        <taxon>Arthropoda</taxon>
        <taxon>Hexapoda</taxon>
        <taxon>Insecta</taxon>
        <taxon>Pterygota</taxon>
        <taxon>Neoptera</taxon>
        <taxon>Paraneoptera</taxon>
        <taxon>Hemiptera</taxon>
        <taxon>Sternorrhyncha</taxon>
        <taxon>Aphidomorpha</taxon>
        <taxon>Aphidoidea</taxon>
        <taxon>Aphididae</taxon>
        <taxon>Aphidini</taxon>
        <taxon>Aphis</taxon>
        <taxon>Aphis</taxon>
    </lineage>
</organism>
<dbReference type="Proteomes" id="UP000478052">
    <property type="component" value="Unassembled WGS sequence"/>
</dbReference>
<gene>
    <name evidence="1" type="ORF">FWK35_00038984</name>
</gene>
<keyword evidence="2" id="KW-1185">Reference proteome</keyword>
<name>A0A6G0VJU0_APHCR</name>
<dbReference type="EMBL" id="VUJU01016401">
    <property type="protein sequence ID" value="KAF0689028.1"/>
    <property type="molecule type" value="Genomic_DNA"/>
</dbReference>
<sequence length="99" mass="11546">MKQNNNCNNRLTEIIEQPWHSIQAEIIQIMTNMILNKITSEVKESVYLSVMADETKDISKTEQFSVVVRNYFQGELKEHFLGFTPLTDLDSTSLFLIKY</sequence>
<proteinExistence type="predicted"/>
<accession>A0A6G0VJU0</accession>
<protein>
    <submittedName>
        <fullName evidence="1">Zinc finger MYM-type protein 1-like</fullName>
    </submittedName>
</protein>
<comment type="caution">
    <text evidence="1">The sequence shown here is derived from an EMBL/GenBank/DDBJ whole genome shotgun (WGS) entry which is preliminary data.</text>
</comment>